<dbReference type="Proteomes" id="UP001059209">
    <property type="component" value="Chromosome"/>
</dbReference>
<dbReference type="InterPro" id="IPR008969">
    <property type="entry name" value="CarboxyPept-like_regulatory"/>
</dbReference>
<sequence>MRNSPHFILYTIFLMVGMASARTRELSFQIMDGASKTPLVNTEISISPCGCGGISDDRGRFSIELPEADYRITIAYLGFGTEVREVQLNKDTFLGNRTFRKAGSPLRGYT</sequence>
<keyword evidence="2" id="KW-1185">Reference proteome</keyword>
<dbReference type="Pfam" id="PF13715">
    <property type="entry name" value="CarbopepD_reg_2"/>
    <property type="match status" value="1"/>
</dbReference>
<evidence type="ECO:0000313" key="2">
    <source>
        <dbReference type="Proteomes" id="UP001059209"/>
    </source>
</evidence>
<organism evidence="1 2">
    <name type="scientific">Maribacter litopenaei</name>
    <dbReference type="NCBI Taxonomy" id="2976127"/>
    <lineage>
        <taxon>Bacteria</taxon>
        <taxon>Pseudomonadati</taxon>
        <taxon>Bacteroidota</taxon>
        <taxon>Flavobacteriia</taxon>
        <taxon>Flavobacteriales</taxon>
        <taxon>Flavobacteriaceae</taxon>
        <taxon>Maribacter</taxon>
    </lineage>
</organism>
<dbReference type="SUPFAM" id="SSF49464">
    <property type="entry name" value="Carboxypeptidase regulatory domain-like"/>
    <property type="match status" value="1"/>
</dbReference>
<proteinExistence type="predicted"/>
<reference evidence="1" key="1">
    <citation type="submission" date="2022-09" db="EMBL/GenBank/DDBJ databases">
        <title>Maribacter litopenaei sp. nov., isolated from the intestinal tract of the Pacific White Shrimp, Litopenaeus vannamei.</title>
        <authorList>
            <person name="Kim S.Y."/>
            <person name="Hwang C.Y."/>
        </authorList>
    </citation>
    <scope>NUCLEOTIDE SEQUENCE</scope>
    <source>
        <strain evidence="1">HL-LV01</strain>
    </source>
</reference>
<dbReference type="Gene3D" id="2.60.40.1120">
    <property type="entry name" value="Carboxypeptidase-like, regulatory domain"/>
    <property type="match status" value="1"/>
</dbReference>
<gene>
    <name evidence="1" type="ORF">NYZ99_00765</name>
</gene>
<name>A0ABY5YAF3_9FLAO</name>
<dbReference type="RefSeq" id="WP_260573054.1">
    <property type="nucleotide sequence ID" value="NZ_CP104205.1"/>
</dbReference>
<evidence type="ECO:0000313" key="1">
    <source>
        <dbReference type="EMBL" id="UWX55199.1"/>
    </source>
</evidence>
<accession>A0ABY5YAF3</accession>
<dbReference type="EMBL" id="CP104205">
    <property type="protein sequence ID" value="UWX55199.1"/>
    <property type="molecule type" value="Genomic_DNA"/>
</dbReference>
<protein>
    <submittedName>
        <fullName evidence="1">Carboxypeptidase-like regulatory domain-containing protein</fullName>
    </submittedName>
</protein>